<sequence length="546" mass="59438">MLPFADRELQVSRRDRMSSRSAQPSGDTGPAEEHVAARPAWLQRYRRLVGSPKFWISFSAATWGFLTSVERSVILSTLFLYFKTYWNAEAAQNFYGATMSAFSLAILIMTPVFGLLAHAGLRVKVILLLSDQLEIVGNLLYLIGTSPWLVLLGRFISGAGASCEPPLYADIARVTSLEERTPIIVTILVSRQCGLMFGPAFTLILHNMNVTIAGFSLSVYNGPGLLMAGLWILHTLVVLLTYPNIDDVGRVIDSSLNKLTSRDLQNCCSCYQTCPQAAGSSSYNETGSLQLSDCAEDTHLIPPSDETTGGQSNYCRCGLASLRPYSAYNLVTMYAVSFAVYFCFMSLEAVLPPVANRYFDWNEVEVSYVYLGAGGLVLVFCAVLHFLTQCCSDRSLVLAGCATLVVSYIWLAVCCATLTTAPLSTAIPLTMIGIAIHVAGMPLATACSESLYSKLVKVVDMNRAQAILRTVINVAFLLGPFFGGTLHYIALWVFTVMAIMMSIPVLLLALRFNDFLVVPVSPTSSASSFPRDPEHSDAEIGSENPP</sequence>
<reference evidence="7" key="1">
    <citation type="submission" date="2018-11" db="EMBL/GenBank/DDBJ databases">
        <authorList>
            <consortium name="Pathogen Informatics"/>
        </authorList>
    </citation>
    <scope>NUCLEOTIDE SEQUENCE</scope>
</reference>
<evidence type="ECO:0000256" key="2">
    <source>
        <dbReference type="ARBA" id="ARBA00022692"/>
    </source>
</evidence>
<dbReference type="InterPro" id="IPR011701">
    <property type="entry name" value="MFS"/>
</dbReference>
<keyword evidence="3 6" id="KW-1133">Transmembrane helix</keyword>
<dbReference type="PANTHER" id="PTHR23510">
    <property type="entry name" value="INNER MEMBRANE TRANSPORT PROTEIN YAJR"/>
    <property type="match status" value="1"/>
</dbReference>
<name>A0A448XFL8_9PLAT</name>
<evidence type="ECO:0000256" key="4">
    <source>
        <dbReference type="ARBA" id="ARBA00023136"/>
    </source>
</evidence>
<dbReference type="PANTHER" id="PTHR23510:SF16">
    <property type="entry name" value="MAJOR FACILITATOR SUPERFAMILY (MFS) PROFILE DOMAIN-CONTAINING PROTEIN"/>
    <property type="match status" value="1"/>
</dbReference>
<keyword evidence="2 6" id="KW-0812">Transmembrane</keyword>
<feature type="transmembrane region" description="Helical" evidence="6">
    <location>
        <begin position="367"/>
        <end position="387"/>
    </location>
</feature>
<dbReference type="EMBL" id="CAAALY010249967">
    <property type="protein sequence ID" value="VEL35491.1"/>
    <property type="molecule type" value="Genomic_DNA"/>
</dbReference>
<dbReference type="GO" id="GO:0022857">
    <property type="term" value="F:transmembrane transporter activity"/>
    <property type="evidence" value="ECO:0007669"/>
    <property type="project" value="InterPro"/>
</dbReference>
<organism evidence="7 8">
    <name type="scientific">Protopolystoma xenopodis</name>
    <dbReference type="NCBI Taxonomy" id="117903"/>
    <lineage>
        <taxon>Eukaryota</taxon>
        <taxon>Metazoa</taxon>
        <taxon>Spiralia</taxon>
        <taxon>Lophotrochozoa</taxon>
        <taxon>Platyhelminthes</taxon>
        <taxon>Monogenea</taxon>
        <taxon>Polyopisthocotylea</taxon>
        <taxon>Polystomatidea</taxon>
        <taxon>Polystomatidae</taxon>
        <taxon>Protopolystoma</taxon>
    </lineage>
</organism>
<dbReference type="SUPFAM" id="SSF103473">
    <property type="entry name" value="MFS general substrate transporter"/>
    <property type="match status" value="1"/>
</dbReference>
<feature type="transmembrane region" description="Helical" evidence="6">
    <location>
        <begin position="396"/>
        <end position="419"/>
    </location>
</feature>
<feature type="transmembrane region" description="Helical" evidence="6">
    <location>
        <begin position="466"/>
        <end position="483"/>
    </location>
</feature>
<feature type="region of interest" description="Disordered" evidence="5">
    <location>
        <begin position="522"/>
        <end position="546"/>
    </location>
</feature>
<evidence type="ECO:0000313" key="8">
    <source>
        <dbReference type="Proteomes" id="UP000784294"/>
    </source>
</evidence>
<evidence type="ECO:0000256" key="5">
    <source>
        <dbReference type="SAM" id="MobiDB-lite"/>
    </source>
</evidence>
<dbReference type="Pfam" id="PF07690">
    <property type="entry name" value="MFS_1"/>
    <property type="match status" value="1"/>
</dbReference>
<dbReference type="InterPro" id="IPR036259">
    <property type="entry name" value="MFS_trans_sf"/>
</dbReference>
<accession>A0A448XFL8</accession>
<feature type="transmembrane region" description="Helical" evidence="6">
    <location>
        <begin position="425"/>
        <end position="445"/>
    </location>
</feature>
<feature type="transmembrane region" description="Helical" evidence="6">
    <location>
        <begin position="225"/>
        <end position="242"/>
    </location>
</feature>
<feature type="compositionally biased region" description="Basic and acidic residues" evidence="5">
    <location>
        <begin position="1"/>
        <end position="18"/>
    </location>
</feature>
<comment type="caution">
    <text evidence="7">The sequence shown here is derived from an EMBL/GenBank/DDBJ whole genome shotgun (WGS) entry which is preliminary data.</text>
</comment>
<feature type="transmembrane region" description="Helical" evidence="6">
    <location>
        <begin position="139"/>
        <end position="162"/>
    </location>
</feature>
<keyword evidence="4 6" id="KW-0472">Membrane</keyword>
<gene>
    <name evidence="7" type="ORF">PXEA_LOCUS28931</name>
</gene>
<dbReference type="InterPro" id="IPR051068">
    <property type="entry name" value="MFS_Domain-Containing_Protein"/>
</dbReference>
<protein>
    <recommendedName>
        <fullName evidence="9">Major facilitator superfamily (MFS) profile domain-containing protein</fullName>
    </recommendedName>
</protein>
<dbReference type="AlphaFoldDB" id="A0A448XFL8"/>
<evidence type="ECO:0008006" key="9">
    <source>
        <dbReference type="Google" id="ProtNLM"/>
    </source>
</evidence>
<proteinExistence type="predicted"/>
<comment type="subcellular location">
    <subcellularLocation>
        <location evidence="1">Membrane</location>
        <topology evidence="1">Multi-pass membrane protein</topology>
    </subcellularLocation>
</comment>
<evidence type="ECO:0000256" key="6">
    <source>
        <dbReference type="SAM" id="Phobius"/>
    </source>
</evidence>
<feature type="transmembrane region" description="Helical" evidence="6">
    <location>
        <begin position="326"/>
        <end position="347"/>
    </location>
</feature>
<feature type="transmembrane region" description="Helical" evidence="6">
    <location>
        <begin position="183"/>
        <end position="205"/>
    </location>
</feature>
<dbReference type="Gene3D" id="1.20.1250.20">
    <property type="entry name" value="MFS general substrate transporter like domains"/>
    <property type="match status" value="1"/>
</dbReference>
<dbReference type="GO" id="GO:0016020">
    <property type="term" value="C:membrane"/>
    <property type="evidence" value="ECO:0007669"/>
    <property type="project" value="UniProtKB-SubCell"/>
</dbReference>
<feature type="transmembrane region" description="Helical" evidence="6">
    <location>
        <begin position="54"/>
        <end position="82"/>
    </location>
</feature>
<keyword evidence="8" id="KW-1185">Reference proteome</keyword>
<feature type="transmembrane region" description="Helical" evidence="6">
    <location>
        <begin position="489"/>
        <end position="510"/>
    </location>
</feature>
<evidence type="ECO:0000256" key="1">
    <source>
        <dbReference type="ARBA" id="ARBA00004141"/>
    </source>
</evidence>
<dbReference type="Proteomes" id="UP000784294">
    <property type="component" value="Unassembled WGS sequence"/>
</dbReference>
<dbReference type="OrthoDB" id="370281at2759"/>
<feature type="region of interest" description="Disordered" evidence="5">
    <location>
        <begin position="1"/>
        <end position="34"/>
    </location>
</feature>
<evidence type="ECO:0000313" key="7">
    <source>
        <dbReference type="EMBL" id="VEL35491.1"/>
    </source>
</evidence>
<evidence type="ECO:0000256" key="3">
    <source>
        <dbReference type="ARBA" id="ARBA00022989"/>
    </source>
</evidence>
<feature type="transmembrane region" description="Helical" evidence="6">
    <location>
        <begin position="94"/>
        <end position="119"/>
    </location>
</feature>